<reference evidence="1" key="1">
    <citation type="submission" date="2021-01" db="EMBL/GenBank/DDBJ databases">
        <title>Whole genome shotgun sequence of Actinoplanes nipponensis NBRC 14063.</title>
        <authorList>
            <person name="Komaki H."/>
            <person name="Tamura T."/>
        </authorList>
    </citation>
    <scope>NUCLEOTIDE SEQUENCE</scope>
    <source>
        <strain evidence="1">NBRC 14063</strain>
    </source>
</reference>
<dbReference type="Proteomes" id="UP000647172">
    <property type="component" value="Unassembled WGS sequence"/>
</dbReference>
<dbReference type="Pfam" id="PF19741">
    <property type="entry name" value="DUF6230"/>
    <property type="match status" value="1"/>
</dbReference>
<name>A0A919JKE0_9ACTN</name>
<organism evidence="1 2">
    <name type="scientific">Actinoplanes nipponensis</name>
    <dbReference type="NCBI Taxonomy" id="135950"/>
    <lineage>
        <taxon>Bacteria</taxon>
        <taxon>Bacillati</taxon>
        <taxon>Actinomycetota</taxon>
        <taxon>Actinomycetes</taxon>
        <taxon>Micromonosporales</taxon>
        <taxon>Micromonosporaceae</taxon>
        <taxon>Actinoplanes</taxon>
    </lineage>
</organism>
<keyword evidence="2" id="KW-1185">Reference proteome</keyword>
<gene>
    <name evidence="1" type="ORF">Ani05nite_43250</name>
</gene>
<evidence type="ECO:0000313" key="1">
    <source>
        <dbReference type="EMBL" id="GIE50791.1"/>
    </source>
</evidence>
<comment type="caution">
    <text evidence="1">The sequence shown here is derived from an EMBL/GenBank/DDBJ whole genome shotgun (WGS) entry which is preliminary data.</text>
</comment>
<protein>
    <submittedName>
        <fullName evidence="1">Cholesterol esterase</fullName>
    </submittedName>
</protein>
<sequence>MKDAQGDPAYGRTNWRRFAVAVAVPTAAAGALVFGLANGAFAASFAVSGQPFKISADKLDGTGFAQYGGQLETAKKGDQDVPVAMSGIASASLYNLCQSVRAPGSPISLTIRAGRDEDSPAKATNLLIGMTELSGDAEFTDINIGQDASTLGQGGPQAHGPLGSFGQEAEHVVITGLRQTAISTTAGTFTLTGLNLKINLPGKDGNPAECF</sequence>
<accession>A0A919JKE0</accession>
<proteinExistence type="predicted"/>
<dbReference type="InterPro" id="IPR046198">
    <property type="entry name" value="DUF6230"/>
</dbReference>
<evidence type="ECO:0000313" key="2">
    <source>
        <dbReference type="Proteomes" id="UP000647172"/>
    </source>
</evidence>
<dbReference type="EMBL" id="BOMQ01000052">
    <property type="protein sequence ID" value="GIE50791.1"/>
    <property type="molecule type" value="Genomic_DNA"/>
</dbReference>
<dbReference type="AlphaFoldDB" id="A0A919JKE0"/>
<dbReference type="RefSeq" id="WP_203770761.1">
    <property type="nucleotide sequence ID" value="NZ_BAAAYJ010000049.1"/>
</dbReference>